<reference evidence="3 4" key="1">
    <citation type="submission" date="2017-02" db="EMBL/GenBank/DDBJ databases">
        <title>The new phylogeny of genus Mycobacterium.</title>
        <authorList>
            <person name="Tortoli E."/>
            <person name="Trovato A."/>
            <person name="Cirillo D.M."/>
        </authorList>
    </citation>
    <scope>NUCLEOTIDE SEQUENCE [LARGE SCALE GENOMIC DNA]</scope>
    <source>
        <strain evidence="3 4">RW6</strain>
    </source>
</reference>
<feature type="domain" description="CDGP" evidence="2">
    <location>
        <begin position="43"/>
        <end position="130"/>
    </location>
</feature>
<gene>
    <name evidence="3" type="ORF">BST13_35115</name>
</gene>
<protein>
    <recommendedName>
        <fullName evidence="2">CDGP domain-containing protein</fullName>
    </recommendedName>
</protein>
<dbReference type="InterPro" id="IPR056271">
    <property type="entry name" value="CDGP_dom"/>
</dbReference>
<keyword evidence="4" id="KW-1185">Reference proteome</keyword>
<organism evidence="3 4">
    <name type="scientific">Mycobacterium aquaticum</name>
    <dbReference type="NCBI Taxonomy" id="1927124"/>
    <lineage>
        <taxon>Bacteria</taxon>
        <taxon>Bacillati</taxon>
        <taxon>Actinomycetota</taxon>
        <taxon>Actinomycetes</taxon>
        <taxon>Mycobacteriales</taxon>
        <taxon>Mycobacteriaceae</taxon>
        <taxon>Mycobacterium</taxon>
    </lineage>
</organism>
<evidence type="ECO:0000313" key="3">
    <source>
        <dbReference type="EMBL" id="ORA23386.1"/>
    </source>
</evidence>
<name>A0A1X0A0W3_9MYCO</name>
<feature type="chain" id="PRO_5010873834" description="CDGP domain-containing protein" evidence="1">
    <location>
        <begin position="26"/>
        <end position="131"/>
    </location>
</feature>
<proteinExistence type="predicted"/>
<dbReference type="EMBL" id="MVHF01000062">
    <property type="protein sequence ID" value="ORA23386.1"/>
    <property type="molecule type" value="Genomic_DNA"/>
</dbReference>
<keyword evidence="1" id="KW-0732">Signal</keyword>
<evidence type="ECO:0000256" key="1">
    <source>
        <dbReference type="SAM" id="SignalP"/>
    </source>
</evidence>
<evidence type="ECO:0000259" key="2">
    <source>
        <dbReference type="Pfam" id="PF24238"/>
    </source>
</evidence>
<dbReference type="OrthoDB" id="4730047at2"/>
<accession>A0A1X0A0W3</accession>
<comment type="caution">
    <text evidence="3">The sequence shown here is derived from an EMBL/GenBank/DDBJ whole genome shotgun (WGS) entry which is preliminary data.</text>
</comment>
<dbReference type="RefSeq" id="WP_083170463.1">
    <property type="nucleotide sequence ID" value="NZ_MVHF01000062.1"/>
</dbReference>
<dbReference type="Pfam" id="PF24238">
    <property type="entry name" value="CDGP"/>
    <property type="match status" value="1"/>
</dbReference>
<sequence length="131" mass="14430">MSKWVLSLIAPLAAATVGLAAPAQADVEQWLTSDRYPTSNDPGCESIPFLGLNPYVRSICDDPIRPDGSWRRYRALWHPRYVHSTCFGVLYEGGCPSWAKDSRDVIEASRNIDIYVVTPDTIPSGEPGHLG</sequence>
<evidence type="ECO:0000313" key="4">
    <source>
        <dbReference type="Proteomes" id="UP000192448"/>
    </source>
</evidence>
<feature type="signal peptide" evidence="1">
    <location>
        <begin position="1"/>
        <end position="25"/>
    </location>
</feature>
<dbReference type="STRING" id="1927124.BST13_35115"/>
<dbReference type="AlphaFoldDB" id="A0A1X0A0W3"/>
<dbReference type="Proteomes" id="UP000192448">
    <property type="component" value="Unassembled WGS sequence"/>
</dbReference>